<dbReference type="PANTHER" id="PTHR42894">
    <property type="entry name" value="N-(5'-PHOSPHORIBOSYL)ANTHRANILATE ISOMERASE"/>
    <property type="match status" value="1"/>
</dbReference>
<dbReference type="SUPFAM" id="SSF51366">
    <property type="entry name" value="Ribulose-phoshate binding barrel"/>
    <property type="match status" value="1"/>
</dbReference>
<dbReference type="InterPro" id="IPR001240">
    <property type="entry name" value="PRAI_dom"/>
</dbReference>
<dbReference type="Pfam" id="PF00697">
    <property type="entry name" value="PRAI"/>
    <property type="match status" value="1"/>
</dbReference>
<name>A0A7C2GJB9_DICTH</name>
<comment type="caution">
    <text evidence="11">The sequence shown here is derived from an EMBL/GenBank/DDBJ whole genome shotgun (WGS) entry which is preliminary data.</text>
</comment>
<comment type="pathway">
    <text evidence="2 9">Amino-acid biosynthesis; L-tryptophan biosynthesis; L-tryptophan from chorismate: step 3/5.</text>
</comment>
<accession>A0A7C2GJB9</accession>
<evidence type="ECO:0000256" key="1">
    <source>
        <dbReference type="ARBA" id="ARBA00001164"/>
    </source>
</evidence>
<keyword evidence="5 9" id="KW-0028">Amino-acid biosynthesis</keyword>
<evidence type="ECO:0000256" key="8">
    <source>
        <dbReference type="ARBA" id="ARBA00023235"/>
    </source>
</evidence>
<reference evidence="11" key="1">
    <citation type="journal article" date="2020" name="mSystems">
        <title>Genome- and Community-Level Interaction Insights into Carbon Utilization and Element Cycling Functions of Hydrothermarchaeota in Hydrothermal Sediment.</title>
        <authorList>
            <person name="Zhou Z."/>
            <person name="Liu Y."/>
            <person name="Xu W."/>
            <person name="Pan J."/>
            <person name="Luo Z.H."/>
            <person name="Li M."/>
        </authorList>
    </citation>
    <scope>NUCLEOTIDE SEQUENCE [LARGE SCALE GENOMIC DNA]</scope>
    <source>
        <strain evidence="11">SpSt-70</strain>
    </source>
</reference>
<gene>
    <name evidence="9" type="primary">trpF</name>
    <name evidence="11" type="ORF">ENU78_06485</name>
</gene>
<keyword evidence="7 9" id="KW-0057">Aromatic amino acid biosynthesis</keyword>
<evidence type="ECO:0000256" key="9">
    <source>
        <dbReference type="HAMAP-Rule" id="MF_00135"/>
    </source>
</evidence>
<feature type="domain" description="N-(5'phosphoribosyl) anthranilate isomerase (PRAI)" evidence="10">
    <location>
        <begin position="3"/>
        <end position="196"/>
    </location>
</feature>
<dbReference type="PANTHER" id="PTHR42894:SF1">
    <property type="entry name" value="N-(5'-PHOSPHORIBOSYL)ANTHRANILATE ISOMERASE"/>
    <property type="match status" value="1"/>
</dbReference>
<keyword evidence="6 9" id="KW-0822">Tryptophan biosynthesis</keyword>
<dbReference type="InterPro" id="IPR011060">
    <property type="entry name" value="RibuloseP-bd_barrel"/>
</dbReference>
<keyword evidence="8 9" id="KW-0413">Isomerase</keyword>
<protein>
    <recommendedName>
        <fullName evidence="4 9">N-(5'-phosphoribosyl)anthranilate isomerase</fullName>
        <shortName evidence="9">PRAI</shortName>
        <ecNumber evidence="3 9">5.3.1.24</ecNumber>
    </recommendedName>
</protein>
<evidence type="ECO:0000256" key="7">
    <source>
        <dbReference type="ARBA" id="ARBA00023141"/>
    </source>
</evidence>
<proteinExistence type="inferred from homology"/>
<evidence type="ECO:0000256" key="4">
    <source>
        <dbReference type="ARBA" id="ARBA00022272"/>
    </source>
</evidence>
<dbReference type="Gene3D" id="3.20.20.70">
    <property type="entry name" value="Aldolase class I"/>
    <property type="match status" value="1"/>
</dbReference>
<dbReference type="InterPro" id="IPR013785">
    <property type="entry name" value="Aldolase_TIM"/>
</dbReference>
<dbReference type="EMBL" id="DTDV01000017">
    <property type="protein sequence ID" value="HGK24062.1"/>
    <property type="molecule type" value="Genomic_DNA"/>
</dbReference>
<evidence type="ECO:0000259" key="10">
    <source>
        <dbReference type="Pfam" id="PF00697"/>
    </source>
</evidence>
<evidence type="ECO:0000256" key="2">
    <source>
        <dbReference type="ARBA" id="ARBA00004664"/>
    </source>
</evidence>
<dbReference type="AlphaFoldDB" id="A0A7C2GJB9"/>
<evidence type="ECO:0000256" key="6">
    <source>
        <dbReference type="ARBA" id="ARBA00022822"/>
    </source>
</evidence>
<evidence type="ECO:0000256" key="3">
    <source>
        <dbReference type="ARBA" id="ARBA00012572"/>
    </source>
</evidence>
<evidence type="ECO:0000256" key="5">
    <source>
        <dbReference type="ARBA" id="ARBA00022605"/>
    </source>
</evidence>
<comment type="catalytic activity">
    <reaction evidence="1 9">
        <text>N-(5-phospho-beta-D-ribosyl)anthranilate = 1-(2-carboxyphenylamino)-1-deoxy-D-ribulose 5-phosphate</text>
        <dbReference type="Rhea" id="RHEA:21540"/>
        <dbReference type="ChEBI" id="CHEBI:18277"/>
        <dbReference type="ChEBI" id="CHEBI:58613"/>
        <dbReference type="EC" id="5.3.1.24"/>
    </reaction>
</comment>
<dbReference type="HAMAP" id="MF_00135">
    <property type="entry name" value="PRAI"/>
    <property type="match status" value="1"/>
</dbReference>
<dbReference type="EC" id="5.3.1.24" evidence="3 9"/>
<dbReference type="GO" id="GO:0004640">
    <property type="term" value="F:phosphoribosylanthranilate isomerase activity"/>
    <property type="evidence" value="ECO:0007669"/>
    <property type="project" value="UniProtKB-UniRule"/>
</dbReference>
<evidence type="ECO:0000313" key="11">
    <source>
        <dbReference type="EMBL" id="HGK24062.1"/>
    </source>
</evidence>
<sequence>MWVKICGITDIISALHCEMEKVDAIGLVFVPWSPRFISRDKLTRMAPHLKRLNIMRIGVFADNSEEEIRSILEILPLDGIQFHGNEDVSFLKKFSKYFLIRALNVDESDNLEAQIEKFSKIAYILLDKSKSSNISFDEFIEKAGKYIDDKTIIAGGINESNVEKVLELKPFGLDLSSGVEIEKGKKDLVKISNFMRKVREYEKNRAEKSSR</sequence>
<dbReference type="InterPro" id="IPR044643">
    <property type="entry name" value="TrpF_fam"/>
</dbReference>
<organism evidence="11">
    <name type="scientific">Dictyoglomus thermophilum</name>
    <dbReference type="NCBI Taxonomy" id="14"/>
    <lineage>
        <taxon>Bacteria</taxon>
        <taxon>Pseudomonadati</taxon>
        <taxon>Dictyoglomota</taxon>
        <taxon>Dictyoglomia</taxon>
        <taxon>Dictyoglomales</taxon>
        <taxon>Dictyoglomaceae</taxon>
        <taxon>Dictyoglomus</taxon>
    </lineage>
</organism>
<dbReference type="UniPathway" id="UPA00035">
    <property type="reaction ID" value="UER00042"/>
</dbReference>
<dbReference type="RefSeq" id="WP_149122611.1">
    <property type="nucleotide sequence ID" value="NZ_VTFL01000002.1"/>
</dbReference>
<dbReference type="GO" id="GO:0000162">
    <property type="term" value="P:L-tryptophan biosynthetic process"/>
    <property type="evidence" value="ECO:0007669"/>
    <property type="project" value="UniProtKB-UniRule"/>
</dbReference>
<comment type="similarity">
    <text evidence="9">Belongs to the TrpF family.</text>
</comment>
<dbReference type="CDD" id="cd00405">
    <property type="entry name" value="PRAI"/>
    <property type="match status" value="1"/>
</dbReference>